<evidence type="ECO:0000313" key="2">
    <source>
        <dbReference type="EMBL" id="ACV69736.1"/>
    </source>
</evidence>
<dbReference type="SUPFAM" id="SSF51569">
    <property type="entry name" value="Aldolase"/>
    <property type="match status" value="1"/>
</dbReference>
<reference evidence="3" key="1">
    <citation type="submission" date="2009-09" db="EMBL/GenBank/DDBJ databases">
        <title>The complete chromosome of Desulfohalobium retbaense DSM 5692.</title>
        <authorList>
            <consortium name="US DOE Joint Genome Institute (JGI-PGF)"/>
            <person name="Lucas S."/>
            <person name="Copeland A."/>
            <person name="Lapidus A."/>
            <person name="Glavina del Rio T."/>
            <person name="Dalin E."/>
            <person name="Tice H."/>
            <person name="Bruce D."/>
            <person name="Goodwin L."/>
            <person name="Pitluck S."/>
            <person name="Kyrpides N."/>
            <person name="Mavromatis K."/>
            <person name="Ivanova N."/>
            <person name="Mikhailova N."/>
            <person name="Munk A.C."/>
            <person name="Brettin T."/>
            <person name="Detter J.C."/>
            <person name="Han C."/>
            <person name="Tapia R."/>
            <person name="Larimer F."/>
            <person name="Land M."/>
            <person name="Hauser L."/>
            <person name="Markowitz V."/>
            <person name="Cheng J.-F."/>
            <person name="Hugenholtz P."/>
            <person name="Woyke T."/>
            <person name="Wu D."/>
            <person name="Spring S."/>
            <person name="Klenk H.-P."/>
            <person name="Eisen J.A."/>
        </authorList>
    </citation>
    <scope>NUCLEOTIDE SEQUENCE [LARGE SCALE GENOMIC DNA]</scope>
    <source>
        <strain evidence="3">DSM 5692</strain>
    </source>
</reference>
<name>C8X5N9_DESRD</name>
<evidence type="ECO:0000313" key="3">
    <source>
        <dbReference type="Proteomes" id="UP000001052"/>
    </source>
</evidence>
<dbReference type="STRING" id="485915.Dret_2454"/>
<dbReference type="Gene3D" id="3.20.20.70">
    <property type="entry name" value="Aldolase class I"/>
    <property type="match status" value="1"/>
</dbReference>
<sequence>MAGLQRRFRRLFHAHSGRTVLVPLDHGLTEGLLPGLEHTSAFVDHVARHAAVQGVVLHQGAAEVWGAPRLALDQRLVVHLSGGTRYAEPSYRKTGVCSVDQALRSGADAVSVHVNIGNRFEGEMLSDLAAVRERAHSLGIPVLAMLYARGPAVADDQDPELIGHCIRVGVELGADVVKVGFGKDPHAFAAHVRACPVPVVIAGGPAQPNWSAFLDMVATALDCGAAGVSIGRNLFQHPAPGQAIGDLCQMVHGQAGNDCHG</sequence>
<evidence type="ECO:0000256" key="1">
    <source>
        <dbReference type="PIRSR" id="PIRSR038992-1"/>
    </source>
</evidence>
<protein>
    <submittedName>
        <fullName evidence="2">Fructose-bisphosphate aldolase</fullName>
        <ecNumber evidence="2">4.1.2.13</ecNumber>
    </submittedName>
</protein>
<gene>
    <name evidence="2" type="ordered locus">Dret_2454</name>
</gene>
<dbReference type="InterPro" id="IPR050456">
    <property type="entry name" value="DeoC/FbaB_aldolase"/>
</dbReference>
<dbReference type="Proteomes" id="UP000001052">
    <property type="component" value="Chromosome"/>
</dbReference>
<dbReference type="InterPro" id="IPR013785">
    <property type="entry name" value="Aldolase_TIM"/>
</dbReference>
<accession>C8X5N9</accession>
<dbReference type="EC" id="4.1.2.13" evidence="2"/>
<dbReference type="EMBL" id="CP001734">
    <property type="protein sequence ID" value="ACV69736.1"/>
    <property type="molecule type" value="Genomic_DNA"/>
</dbReference>
<dbReference type="SMART" id="SM01133">
    <property type="entry name" value="DeoC"/>
    <property type="match status" value="1"/>
</dbReference>
<dbReference type="OrthoDB" id="5915071at2"/>
<keyword evidence="2" id="KW-0456">Lyase</keyword>
<dbReference type="GO" id="GO:0004332">
    <property type="term" value="F:fructose-bisphosphate aldolase activity"/>
    <property type="evidence" value="ECO:0007669"/>
    <property type="project" value="UniProtKB-EC"/>
</dbReference>
<dbReference type="PANTHER" id="PTHR47916">
    <property type="entry name" value="FRUCTOSE-BISPHOSPHATE ALDOLASE CLASS 1"/>
    <property type="match status" value="1"/>
</dbReference>
<dbReference type="InterPro" id="IPR041720">
    <property type="entry name" value="FbaB-like"/>
</dbReference>
<dbReference type="HOGENOM" id="CLU_057069_2_0_7"/>
<dbReference type="CDD" id="cd00958">
    <property type="entry name" value="DhnA"/>
    <property type="match status" value="1"/>
</dbReference>
<dbReference type="Pfam" id="PF01791">
    <property type="entry name" value="DeoC"/>
    <property type="match status" value="1"/>
</dbReference>
<dbReference type="InterPro" id="IPR002915">
    <property type="entry name" value="DeoC/FbaB/LacD_aldolase"/>
</dbReference>
<feature type="active site" description="Proton donor" evidence="1">
    <location>
        <position position="147"/>
    </location>
</feature>
<reference evidence="2 3" key="2">
    <citation type="journal article" date="2010" name="Stand. Genomic Sci.">
        <title>Complete genome sequence of Desulfohalobium retbaense type strain (HR(100)).</title>
        <authorList>
            <person name="Spring S."/>
            <person name="Nolan M."/>
            <person name="Lapidus A."/>
            <person name="Glavina Del Rio T."/>
            <person name="Copeland A."/>
            <person name="Tice H."/>
            <person name="Cheng J.F."/>
            <person name="Lucas S."/>
            <person name="Land M."/>
            <person name="Chen F."/>
            <person name="Bruce D."/>
            <person name="Goodwin L."/>
            <person name="Pitluck S."/>
            <person name="Ivanova N."/>
            <person name="Mavromatis K."/>
            <person name="Mikhailova N."/>
            <person name="Pati A."/>
            <person name="Chen A."/>
            <person name="Palaniappan K."/>
            <person name="Hauser L."/>
            <person name="Chang Y.J."/>
            <person name="Jeffries C.D."/>
            <person name="Munk C."/>
            <person name="Kiss H."/>
            <person name="Chain P."/>
            <person name="Han C."/>
            <person name="Brettin T."/>
            <person name="Detter J.C."/>
            <person name="Schuler E."/>
            <person name="Goker M."/>
            <person name="Rohde M."/>
            <person name="Bristow J."/>
            <person name="Eisen J.A."/>
            <person name="Markowitz V."/>
            <person name="Hugenholtz P."/>
            <person name="Kyrpides N.C."/>
            <person name="Klenk H.P."/>
        </authorList>
    </citation>
    <scope>NUCLEOTIDE SEQUENCE [LARGE SCALE GENOMIC DNA]</scope>
    <source>
        <strain evidence="2 3">DSM 5692</strain>
    </source>
</reference>
<feature type="active site" description="Schiff-base intermediate with dihydroxyacetone-P" evidence="1">
    <location>
        <position position="178"/>
    </location>
</feature>
<dbReference type="AlphaFoldDB" id="C8X5N9"/>
<dbReference type="RefSeq" id="WP_015752870.1">
    <property type="nucleotide sequence ID" value="NC_013223.1"/>
</dbReference>
<keyword evidence="3" id="KW-1185">Reference proteome</keyword>
<dbReference type="eggNOG" id="COG1830">
    <property type="taxonomic scope" value="Bacteria"/>
</dbReference>
<dbReference type="PIRSF" id="PIRSF038992">
    <property type="entry name" value="Aldolase_Ia"/>
    <property type="match status" value="1"/>
</dbReference>
<dbReference type="NCBIfam" id="NF005556">
    <property type="entry name" value="PRK07226.1"/>
    <property type="match status" value="1"/>
</dbReference>
<dbReference type="PANTHER" id="PTHR47916:SF1">
    <property type="entry name" value="3-HYDROXY-5-PHOSPHONOOXYPENTANE-2,4-DIONE THIOLASE"/>
    <property type="match status" value="1"/>
</dbReference>
<dbReference type="KEGG" id="drt:Dret_2454"/>
<organism evidence="2 3">
    <name type="scientific">Desulfohalobium retbaense (strain ATCC 49708 / DSM 5692 / JCM 16813 / HR100)</name>
    <dbReference type="NCBI Taxonomy" id="485915"/>
    <lineage>
        <taxon>Bacteria</taxon>
        <taxon>Pseudomonadati</taxon>
        <taxon>Thermodesulfobacteriota</taxon>
        <taxon>Desulfovibrionia</taxon>
        <taxon>Desulfovibrionales</taxon>
        <taxon>Desulfohalobiaceae</taxon>
        <taxon>Desulfohalobium</taxon>
    </lineage>
</organism>
<proteinExistence type="predicted"/>